<dbReference type="PANTHER" id="PTHR11091:SF0">
    <property type="entry name" value="MALATE DEHYDROGENASE"/>
    <property type="match status" value="1"/>
</dbReference>
<dbReference type="Gene3D" id="3.30.1370.60">
    <property type="entry name" value="Hypothetical oxidoreductase yiak, domain 2"/>
    <property type="match status" value="1"/>
</dbReference>
<dbReference type="PANTHER" id="PTHR11091">
    <property type="entry name" value="OXIDOREDUCTASE-RELATED"/>
    <property type="match status" value="1"/>
</dbReference>
<dbReference type="AlphaFoldDB" id="A0A918JRL8"/>
<keyword evidence="4" id="KW-1185">Reference proteome</keyword>
<dbReference type="SUPFAM" id="SSF89733">
    <property type="entry name" value="L-sulfolactate dehydrogenase-like"/>
    <property type="match status" value="1"/>
</dbReference>
<gene>
    <name evidence="3" type="ORF">GCM10011450_27620</name>
</gene>
<dbReference type="InterPro" id="IPR043144">
    <property type="entry name" value="Mal/L-sulf/L-lact_DH-like_ah"/>
</dbReference>
<comment type="caution">
    <text evidence="3">The sequence shown here is derived from an EMBL/GenBank/DDBJ whole genome shotgun (WGS) entry which is preliminary data.</text>
</comment>
<dbReference type="RefSeq" id="WP_189386087.1">
    <property type="nucleotide sequence ID" value="NZ_BAABFY010000040.1"/>
</dbReference>
<name>A0A918JRL8_9BURK</name>
<dbReference type="Pfam" id="PF02615">
    <property type="entry name" value="Ldh_2"/>
    <property type="match status" value="1"/>
</dbReference>
<evidence type="ECO:0000256" key="1">
    <source>
        <dbReference type="ARBA" id="ARBA00006056"/>
    </source>
</evidence>
<keyword evidence="2" id="KW-0560">Oxidoreductase</keyword>
<dbReference type="InterPro" id="IPR036111">
    <property type="entry name" value="Mal/L-sulfo/L-lacto_DH-like_sf"/>
</dbReference>
<sequence length="336" mass="34990">MTTVSLSELTKLAQEALAAAGANASMATSTANALVFADAHGIATHGVSRVPCYAQHLSSGRADGAAEPRIVREKASAVLVDAGTGLAFPACELAISSAIQKAKQTGICIAGVTNSHHFGVAAYHLEPVAQENLIGLAFSNSPAAIPAWGGKRPLFGTNPIAAAFPRMQSAPVMIDLSLSQVARGKVILAARDNKPIPDGWALDSEGQPTNDAKAALKGSMQAAGGVKGAMLAMMVEVLCVALTGAKFGFEADPIYDEVGNKPMLGQVFILIDPQALAGEQVYFDRFESLILAMLEENGVRLPGARRHDLANTAKDEGVEIPDSLLMEMGYQAAERV</sequence>
<reference evidence="3" key="1">
    <citation type="journal article" date="2014" name="Int. J. Syst. Evol. Microbiol.">
        <title>Complete genome sequence of Corynebacterium casei LMG S-19264T (=DSM 44701T), isolated from a smear-ripened cheese.</title>
        <authorList>
            <consortium name="US DOE Joint Genome Institute (JGI-PGF)"/>
            <person name="Walter F."/>
            <person name="Albersmeier A."/>
            <person name="Kalinowski J."/>
            <person name="Ruckert C."/>
        </authorList>
    </citation>
    <scope>NUCLEOTIDE SEQUENCE</scope>
    <source>
        <strain evidence="3">KCTC 23732</strain>
    </source>
</reference>
<evidence type="ECO:0000256" key="2">
    <source>
        <dbReference type="ARBA" id="ARBA00023002"/>
    </source>
</evidence>
<protein>
    <submittedName>
        <fullName evidence="3">Lactate dehydrogenase</fullName>
    </submittedName>
</protein>
<dbReference type="EMBL" id="BMYS01000031">
    <property type="protein sequence ID" value="GGW96571.1"/>
    <property type="molecule type" value="Genomic_DNA"/>
</dbReference>
<evidence type="ECO:0000313" key="4">
    <source>
        <dbReference type="Proteomes" id="UP000608345"/>
    </source>
</evidence>
<comment type="similarity">
    <text evidence="1">Belongs to the LDH2/MDH2 oxidoreductase family.</text>
</comment>
<dbReference type="Gene3D" id="1.10.1530.10">
    <property type="match status" value="1"/>
</dbReference>
<dbReference type="InterPro" id="IPR043143">
    <property type="entry name" value="Mal/L-sulf/L-lact_DH-like_NADP"/>
</dbReference>
<proteinExistence type="inferred from homology"/>
<dbReference type="Proteomes" id="UP000608345">
    <property type="component" value="Unassembled WGS sequence"/>
</dbReference>
<evidence type="ECO:0000313" key="3">
    <source>
        <dbReference type="EMBL" id="GGW96571.1"/>
    </source>
</evidence>
<dbReference type="InterPro" id="IPR003767">
    <property type="entry name" value="Malate/L-lactate_DH-like"/>
</dbReference>
<accession>A0A918JRL8</accession>
<dbReference type="GO" id="GO:0016491">
    <property type="term" value="F:oxidoreductase activity"/>
    <property type="evidence" value="ECO:0007669"/>
    <property type="project" value="UniProtKB-KW"/>
</dbReference>
<reference evidence="3" key="2">
    <citation type="submission" date="2020-09" db="EMBL/GenBank/DDBJ databases">
        <authorList>
            <person name="Sun Q."/>
            <person name="Kim S."/>
        </authorList>
    </citation>
    <scope>NUCLEOTIDE SEQUENCE</scope>
    <source>
        <strain evidence="3">KCTC 23732</strain>
    </source>
</reference>
<organism evidence="3 4">
    <name type="scientific">Advenella faeciporci</name>
    <dbReference type="NCBI Taxonomy" id="797535"/>
    <lineage>
        <taxon>Bacteria</taxon>
        <taxon>Pseudomonadati</taxon>
        <taxon>Pseudomonadota</taxon>
        <taxon>Betaproteobacteria</taxon>
        <taxon>Burkholderiales</taxon>
        <taxon>Alcaligenaceae</taxon>
    </lineage>
</organism>